<dbReference type="Proteomes" id="UP000072236">
    <property type="component" value="Chromosome"/>
</dbReference>
<evidence type="ECO:0000313" key="2">
    <source>
        <dbReference type="EMBL" id="PHO20919.1"/>
    </source>
</evidence>
<dbReference type="PANTHER" id="PTHR38460:SF1">
    <property type="entry name" value="TAUTOMERASE YOLI-RELATED"/>
    <property type="match status" value="1"/>
</dbReference>
<protein>
    <submittedName>
        <fullName evidence="3">Tautomerase family protein</fullName>
    </submittedName>
</protein>
<reference evidence="2 5" key="2">
    <citation type="submission" date="2017-10" db="EMBL/GenBank/DDBJ databases">
        <title>Draft genome sequences of Aggregatibacter actinomycetemcomitans strains 310a and 310b.</title>
        <authorList>
            <person name="May A.C."/>
            <person name="Ohta H."/>
            <person name="Maeda H."/>
            <person name="Kokeguchi S."/>
            <person name="Cugini C."/>
        </authorList>
    </citation>
    <scope>NUCLEOTIDE SEQUENCE [LARGE SCALE GENOMIC DNA]</scope>
    <source>
        <strain evidence="2 5">310b</strain>
    </source>
</reference>
<organism evidence="3 6">
    <name type="scientific">Aggregatibacter actinomycetemcomitans</name>
    <name type="common">Actinobacillus actinomycetemcomitans</name>
    <name type="synonym">Haemophilus actinomycetemcomitans</name>
    <dbReference type="NCBI Taxonomy" id="714"/>
    <lineage>
        <taxon>Bacteria</taxon>
        <taxon>Pseudomonadati</taxon>
        <taxon>Pseudomonadota</taxon>
        <taxon>Gammaproteobacteria</taxon>
        <taxon>Pasteurellales</taxon>
        <taxon>Pasteurellaceae</taxon>
        <taxon>Aggregatibacter</taxon>
    </lineage>
</organism>
<dbReference type="Proteomes" id="UP000226080">
    <property type="component" value="Unassembled WGS sequence"/>
</dbReference>
<dbReference type="AlphaFoldDB" id="A0A142G355"/>
<dbReference type="OrthoDB" id="9804765at2"/>
<dbReference type="InterPro" id="IPR014347">
    <property type="entry name" value="Tautomerase/MIF_sf"/>
</dbReference>
<evidence type="ECO:0000313" key="5">
    <source>
        <dbReference type="Proteomes" id="UP000226080"/>
    </source>
</evidence>
<gene>
    <name evidence="1" type="ORF">ACT75_11460</name>
    <name evidence="2" type="ORF">CQR80_04370</name>
    <name evidence="3" type="ORF">FXB79_07405</name>
</gene>
<name>A0A142G355_AGGAC</name>
<dbReference type="Pfam" id="PF14552">
    <property type="entry name" value="Tautomerase_2"/>
    <property type="match status" value="1"/>
</dbReference>
<dbReference type="PANTHER" id="PTHR38460">
    <property type="entry name" value="TAUTOMERASE YOLI-RELATED"/>
    <property type="match status" value="1"/>
</dbReference>
<dbReference type="SMR" id="A0A142G355"/>
<dbReference type="InterPro" id="IPR037479">
    <property type="entry name" value="Tauto_MSAD"/>
</dbReference>
<dbReference type="GeneID" id="77211710"/>
<keyword evidence="5" id="KW-1185">Reference proteome</keyword>
<dbReference type="eggNOG" id="COG1942">
    <property type="taxonomic scope" value="Bacteria"/>
</dbReference>
<accession>A0A142G355</accession>
<sequence>MITVYGLKRTLSPRKSAVAEVIYNCLELGLDVAKGKHALRFICLEDDDFYYPHTANRSDNYMVIEINLMQGRLEQTKKRLIKMLFSEFEYKLGISPFDVEITIKEQPAHCWGFRGMTGDEARDLDYDINK</sequence>
<evidence type="ECO:0000313" key="4">
    <source>
        <dbReference type="Proteomes" id="UP000072236"/>
    </source>
</evidence>
<reference evidence="3 6" key="3">
    <citation type="submission" date="2019-08" db="EMBL/GenBank/DDBJ databases">
        <title>Whole genome sequencing of Aggregatibacter actinomycetemcomitans cultured from blood stream infections in Denmark reveals a novel phylogenetic lineage expressing serotype a membrane O polysaccharide.</title>
        <authorList>
            <person name="Nedergaard S."/>
            <person name="Kobel C.M."/>
            <person name="Nielsen M.B."/>
            <person name="Moeller R.T."/>
            <person name="Jensen A.B."/>
            <person name="Noerskov-Lauritsen N."/>
        </authorList>
    </citation>
    <scope>NUCLEOTIDE SEQUENCE [LARGE SCALE GENOMIC DNA]</scope>
    <source>
        <strain evidence="3 6">PN_563</strain>
    </source>
</reference>
<dbReference type="EMBL" id="CP012959">
    <property type="protein sequence ID" value="AMQ95085.1"/>
    <property type="molecule type" value="Genomic_DNA"/>
</dbReference>
<dbReference type="RefSeq" id="WP_005543439.1">
    <property type="nucleotide sequence ID" value="NZ_CP012958.1"/>
</dbReference>
<dbReference type="EMBL" id="PCGW01000006">
    <property type="protein sequence ID" value="PHO20919.1"/>
    <property type="molecule type" value="Genomic_DNA"/>
</dbReference>
<evidence type="ECO:0000313" key="1">
    <source>
        <dbReference type="EMBL" id="AMQ95085.1"/>
    </source>
</evidence>
<reference evidence="1 4" key="1">
    <citation type="submission" date="2015-10" db="EMBL/GenBank/DDBJ databases">
        <title>Tn-seq of a polymicrobial infection.</title>
        <authorList>
            <person name="Stacy A."/>
            <person name="Rumbaugh K.P."/>
            <person name="Whiteley M."/>
        </authorList>
    </citation>
    <scope>NUCLEOTIDE SEQUENCE [LARGE SCALE GENOMIC DNA]</scope>
    <source>
        <strain evidence="1 4">624</strain>
    </source>
</reference>
<dbReference type="Proteomes" id="UP000323012">
    <property type="component" value="Unassembled WGS sequence"/>
</dbReference>
<proteinExistence type="predicted"/>
<evidence type="ECO:0000313" key="3">
    <source>
        <dbReference type="EMBL" id="TYA38724.1"/>
    </source>
</evidence>
<dbReference type="EMBL" id="VSED01000018">
    <property type="protein sequence ID" value="TYA38724.1"/>
    <property type="molecule type" value="Genomic_DNA"/>
</dbReference>
<dbReference type="SUPFAM" id="SSF55331">
    <property type="entry name" value="Tautomerase/MIF"/>
    <property type="match status" value="1"/>
</dbReference>
<dbReference type="Gene3D" id="3.30.429.10">
    <property type="entry name" value="Macrophage Migration Inhibitory Factor"/>
    <property type="match status" value="1"/>
</dbReference>
<dbReference type="KEGG" id="aact:ACT75_11460"/>
<evidence type="ECO:0000313" key="6">
    <source>
        <dbReference type="Proteomes" id="UP000323012"/>
    </source>
</evidence>
<dbReference type="OMA" id="TVIEINM"/>